<feature type="compositionally biased region" description="Pro residues" evidence="1">
    <location>
        <begin position="447"/>
        <end position="458"/>
    </location>
</feature>
<evidence type="ECO:0000256" key="2">
    <source>
        <dbReference type="SAM" id="SignalP"/>
    </source>
</evidence>
<dbReference type="Proteomes" id="UP001321760">
    <property type="component" value="Unassembled WGS sequence"/>
</dbReference>
<evidence type="ECO:0000313" key="3">
    <source>
        <dbReference type="EMBL" id="KAK4452885.1"/>
    </source>
</evidence>
<dbReference type="EMBL" id="MU865922">
    <property type="protein sequence ID" value="KAK4452885.1"/>
    <property type="molecule type" value="Genomic_DNA"/>
</dbReference>
<accession>A0AAV9GYW8</accession>
<organism evidence="3 4">
    <name type="scientific">Podospora aff. communis PSN243</name>
    <dbReference type="NCBI Taxonomy" id="3040156"/>
    <lineage>
        <taxon>Eukaryota</taxon>
        <taxon>Fungi</taxon>
        <taxon>Dikarya</taxon>
        <taxon>Ascomycota</taxon>
        <taxon>Pezizomycotina</taxon>
        <taxon>Sordariomycetes</taxon>
        <taxon>Sordariomycetidae</taxon>
        <taxon>Sordariales</taxon>
        <taxon>Podosporaceae</taxon>
        <taxon>Podospora</taxon>
    </lineage>
</organism>
<comment type="caution">
    <text evidence="3">The sequence shown here is derived from an EMBL/GenBank/DDBJ whole genome shotgun (WGS) entry which is preliminary data.</text>
</comment>
<feature type="region of interest" description="Disordered" evidence="1">
    <location>
        <begin position="303"/>
        <end position="326"/>
    </location>
</feature>
<feature type="region of interest" description="Disordered" evidence="1">
    <location>
        <begin position="419"/>
        <end position="465"/>
    </location>
</feature>
<feature type="compositionally biased region" description="Gly residues" evidence="1">
    <location>
        <begin position="307"/>
        <end position="318"/>
    </location>
</feature>
<keyword evidence="2" id="KW-0732">Signal</keyword>
<dbReference type="AlphaFoldDB" id="A0AAV9GYW8"/>
<gene>
    <name evidence="3" type="ORF">QBC34DRAFT_422589</name>
</gene>
<evidence type="ECO:0008006" key="5">
    <source>
        <dbReference type="Google" id="ProtNLM"/>
    </source>
</evidence>
<reference evidence="3" key="2">
    <citation type="submission" date="2023-05" db="EMBL/GenBank/DDBJ databases">
        <authorList>
            <consortium name="Lawrence Berkeley National Laboratory"/>
            <person name="Steindorff A."/>
            <person name="Hensen N."/>
            <person name="Bonometti L."/>
            <person name="Westerberg I."/>
            <person name="Brannstrom I.O."/>
            <person name="Guillou S."/>
            <person name="Cros-Aarteil S."/>
            <person name="Calhoun S."/>
            <person name="Haridas S."/>
            <person name="Kuo A."/>
            <person name="Mondo S."/>
            <person name="Pangilinan J."/>
            <person name="Riley R."/>
            <person name="Labutti K."/>
            <person name="Andreopoulos B."/>
            <person name="Lipzen A."/>
            <person name="Chen C."/>
            <person name="Yanf M."/>
            <person name="Daum C."/>
            <person name="Ng V."/>
            <person name="Clum A."/>
            <person name="Ohm R."/>
            <person name="Martin F."/>
            <person name="Silar P."/>
            <person name="Natvig D."/>
            <person name="Lalanne C."/>
            <person name="Gautier V."/>
            <person name="Ament-Velasquez S.L."/>
            <person name="Kruys A."/>
            <person name="Hutchinson M.I."/>
            <person name="Powell A.J."/>
            <person name="Barry K."/>
            <person name="Miller A.N."/>
            <person name="Grigoriev I.V."/>
            <person name="Debuchy R."/>
            <person name="Gladieux P."/>
            <person name="Thoren M.H."/>
            <person name="Johannesson H."/>
        </authorList>
    </citation>
    <scope>NUCLEOTIDE SEQUENCE</scope>
    <source>
        <strain evidence="3">PSN243</strain>
    </source>
</reference>
<proteinExistence type="predicted"/>
<name>A0AAV9GYW8_9PEZI</name>
<keyword evidence="4" id="KW-1185">Reference proteome</keyword>
<protein>
    <recommendedName>
        <fullName evidence="5">Extracellular membrane protein CFEM domain-containing protein</fullName>
    </recommendedName>
</protein>
<reference evidence="3" key="1">
    <citation type="journal article" date="2023" name="Mol. Phylogenet. Evol.">
        <title>Genome-scale phylogeny and comparative genomics of the fungal order Sordariales.</title>
        <authorList>
            <person name="Hensen N."/>
            <person name="Bonometti L."/>
            <person name="Westerberg I."/>
            <person name="Brannstrom I.O."/>
            <person name="Guillou S."/>
            <person name="Cros-Aarteil S."/>
            <person name="Calhoun S."/>
            <person name="Haridas S."/>
            <person name="Kuo A."/>
            <person name="Mondo S."/>
            <person name="Pangilinan J."/>
            <person name="Riley R."/>
            <person name="LaButti K."/>
            <person name="Andreopoulos B."/>
            <person name="Lipzen A."/>
            <person name="Chen C."/>
            <person name="Yan M."/>
            <person name="Daum C."/>
            <person name="Ng V."/>
            <person name="Clum A."/>
            <person name="Steindorff A."/>
            <person name="Ohm R.A."/>
            <person name="Martin F."/>
            <person name="Silar P."/>
            <person name="Natvig D.O."/>
            <person name="Lalanne C."/>
            <person name="Gautier V."/>
            <person name="Ament-Velasquez S.L."/>
            <person name="Kruys A."/>
            <person name="Hutchinson M.I."/>
            <person name="Powell A.J."/>
            <person name="Barry K."/>
            <person name="Miller A.N."/>
            <person name="Grigoriev I.V."/>
            <person name="Debuchy R."/>
            <person name="Gladieux P."/>
            <person name="Hiltunen Thoren M."/>
            <person name="Johannesson H."/>
        </authorList>
    </citation>
    <scope>NUCLEOTIDE SEQUENCE</scope>
    <source>
        <strain evidence="3">PSN243</strain>
    </source>
</reference>
<feature type="chain" id="PRO_5043956395" description="Extracellular membrane protein CFEM domain-containing protein" evidence="2">
    <location>
        <begin position="21"/>
        <end position="486"/>
    </location>
</feature>
<sequence>MRTRVLWSFTLFSGLPSILGQEGTLPPCAWGCIKPVGQDADCMNLEFICHHDDELQKVLQCIFTSCDAENYEPSIKNITDYCLTVTVTSPIRAGVDKVHDRSFPVQLNVNLGAPAGEGISPAGNNVLGFNQKRPAAETKPDSSPPIEVNINLNYGSGTPDVPLNPAVHVDPLIGDTSPAISNTNVLANLWPGQGNTGAFATSGPLNPFGNGGFPNNGGAGSGPYGPPFSPAGNIGAGNGAVHTIAETTTICLPTRSSPAVMGYDLGGMGGTGGTGGMGSGNGYSWPNGAGFDSGAGAGEAACPLSGDGDGNRNGNGNGKGERPCSSPGNLQGPFVESVLMGTPIFLAIEPTTPPPPPPPRTVITVFAPAPSPPPPPSRIYGPPPTPFARFDANADFIGDAVAATSFLTITVPVWQAEQTPGATSYGDSGSGAPGGYGGAGTSAPLPFMSPSPRDPVPPTQVTESAAERRRPSFLRISLLVAALVFI</sequence>
<evidence type="ECO:0000313" key="4">
    <source>
        <dbReference type="Proteomes" id="UP001321760"/>
    </source>
</evidence>
<evidence type="ECO:0000256" key="1">
    <source>
        <dbReference type="SAM" id="MobiDB-lite"/>
    </source>
</evidence>
<feature type="signal peptide" evidence="2">
    <location>
        <begin position="1"/>
        <end position="20"/>
    </location>
</feature>
<feature type="compositionally biased region" description="Gly residues" evidence="1">
    <location>
        <begin position="428"/>
        <end position="440"/>
    </location>
</feature>